<reference evidence="1" key="1">
    <citation type="submission" date="2024-09" db="EMBL/GenBank/DDBJ databases">
        <title>Black Yeasts Isolated from many extreme environments.</title>
        <authorList>
            <person name="Coleine C."/>
            <person name="Stajich J.E."/>
            <person name="Selbmann L."/>
        </authorList>
    </citation>
    <scope>NUCLEOTIDE SEQUENCE</scope>
    <source>
        <strain evidence="1">CCFEE 5737</strain>
    </source>
</reference>
<sequence length="107" mass="10014">CDEWKRQCVAAHPNDLPGQNICLSVTCGERNATEEASGSGGSSSASSSSGSSATASSTGGSSGSSATQSAAAASSPAAGAAAALALAQNYGTGVFAAGVLALFGLAL</sequence>
<organism evidence="1 2">
    <name type="scientific">Coniosporium uncinatum</name>
    <dbReference type="NCBI Taxonomy" id="93489"/>
    <lineage>
        <taxon>Eukaryota</taxon>
        <taxon>Fungi</taxon>
        <taxon>Dikarya</taxon>
        <taxon>Ascomycota</taxon>
        <taxon>Pezizomycotina</taxon>
        <taxon>Dothideomycetes</taxon>
        <taxon>Dothideomycetes incertae sedis</taxon>
        <taxon>Coniosporium</taxon>
    </lineage>
</organism>
<comment type="caution">
    <text evidence="1">The sequence shown here is derived from an EMBL/GenBank/DDBJ whole genome shotgun (WGS) entry which is preliminary data.</text>
</comment>
<dbReference type="EMBL" id="JAWDJW010011245">
    <property type="protein sequence ID" value="KAK3044940.1"/>
    <property type="molecule type" value="Genomic_DNA"/>
</dbReference>
<dbReference type="Proteomes" id="UP001186974">
    <property type="component" value="Unassembled WGS sequence"/>
</dbReference>
<proteinExistence type="predicted"/>
<feature type="non-terminal residue" evidence="1">
    <location>
        <position position="1"/>
    </location>
</feature>
<name>A0ACC3CUX9_9PEZI</name>
<protein>
    <submittedName>
        <fullName evidence="1">Uncharacterized protein</fullName>
    </submittedName>
</protein>
<gene>
    <name evidence="1" type="ORF">LTS18_014995</name>
</gene>
<accession>A0ACC3CUX9</accession>
<evidence type="ECO:0000313" key="2">
    <source>
        <dbReference type="Proteomes" id="UP001186974"/>
    </source>
</evidence>
<keyword evidence="2" id="KW-1185">Reference proteome</keyword>
<evidence type="ECO:0000313" key="1">
    <source>
        <dbReference type="EMBL" id="KAK3044940.1"/>
    </source>
</evidence>